<organism evidence="1 2">
    <name type="scientific">Qipengyuania pacifica</name>
    <dbReference type="NCBI Taxonomy" id="2860199"/>
    <lineage>
        <taxon>Bacteria</taxon>
        <taxon>Pseudomonadati</taxon>
        <taxon>Pseudomonadota</taxon>
        <taxon>Alphaproteobacteria</taxon>
        <taxon>Sphingomonadales</taxon>
        <taxon>Erythrobacteraceae</taxon>
        <taxon>Qipengyuania</taxon>
    </lineage>
</organism>
<protein>
    <submittedName>
        <fullName evidence="1">Uncharacterized protein</fullName>
    </submittedName>
</protein>
<evidence type="ECO:0000313" key="1">
    <source>
        <dbReference type="EMBL" id="MBX7487001.1"/>
    </source>
</evidence>
<keyword evidence="2" id="KW-1185">Reference proteome</keyword>
<reference evidence="1 2" key="1">
    <citation type="submission" date="2021-08" db="EMBL/GenBank/DDBJ databases">
        <title>Comparative Genomics Analysis of the Genus Qipengyuania Reveals Extensive Genetic Diversity and Metabolic Versatility, Including the Description of Fifteen Novel Species.</title>
        <authorList>
            <person name="Liu Y."/>
        </authorList>
    </citation>
    <scope>NUCLEOTIDE SEQUENCE [LARGE SCALE GENOMIC DNA]</scope>
    <source>
        <strain evidence="1 2">GH25</strain>
    </source>
</reference>
<sequence>MLTFLAPLALTLAQTTTGALPLPKLTLEQSSALRCSVAFGIVHRQQAEGDAAAAQYPAMAPRGQEFFVRATARLMDDLGADRETIMALVKSESADLLDTPERIDEVMPACLMMLDASGL</sequence>
<dbReference type="EMBL" id="JAIGNQ010000001">
    <property type="protein sequence ID" value="MBX7487001.1"/>
    <property type="molecule type" value="Genomic_DNA"/>
</dbReference>
<dbReference type="RefSeq" id="WP_221596332.1">
    <property type="nucleotide sequence ID" value="NZ_JAIGNQ010000001.1"/>
</dbReference>
<proteinExistence type="predicted"/>
<accession>A0ABS7JAM0</accession>
<evidence type="ECO:0000313" key="2">
    <source>
        <dbReference type="Proteomes" id="UP000776651"/>
    </source>
</evidence>
<comment type="caution">
    <text evidence="1">The sequence shown here is derived from an EMBL/GenBank/DDBJ whole genome shotgun (WGS) entry which is preliminary data.</text>
</comment>
<name>A0ABS7JAM0_9SPHN</name>
<gene>
    <name evidence="1" type="ORF">K3177_00595</name>
</gene>
<dbReference type="Proteomes" id="UP000776651">
    <property type="component" value="Unassembled WGS sequence"/>
</dbReference>